<protein>
    <submittedName>
        <fullName evidence="2">Uncharacterized protein</fullName>
    </submittedName>
</protein>
<dbReference type="EMBL" id="AP027452">
    <property type="protein sequence ID" value="BDY33141.1"/>
    <property type="molecule type" value="Genomic_DNA"/>
</dbReference>
<gene>
    <name evidence="2" type="ORF">hbim_07116</name>
</gene>
<feature type="region of interest" description="Disordered" evidence="1">
    <location>
        <begin position="127"/>
        <end position="147"/>
    </location>
</feature>
<dbReference type="RefSeq" id="WP_286212733.1">
    <property type="nucleotide sequence ID" value="NZ_AP027452.1"/>
</dbReference>
<dbReference type="Proteomes" id="UP001241092">
    <property type="component" value="Chromosome"/>
</dbReference>
<name>A0AAI8U337_MYCME</name>
<evidence type="ECO:0000313" key="2">
    <source>
        <dbReference type="EMBL" id="BDY33141.1"/>
    </source>
</evidence>
<evidence type="ECO:0000256" key="1">
    <source>
        <dbReference type="SAM" id="MobiDB-lite"/>
    </source>
</evidence>
<reference evidence="2" key="1">
    <citation type="submission" date="2023-03" db="EMBL/GenBank/DDBJ databases">
        <title>Draft genome sequence of a Mycolicibacterium mageritense strain H4_3_1 isolated from a hybrid biological-inorganic system reactor.</title>
        <authorList>
            <person name="Feng X."/>
            <person name="Kazama D."/>
            <person name="Sato K."/>
            <person name="Kobayashi H."/>
        </authorList>
    </citation>
    <scope>NUCLEOTIDE SEQUENCE</scope>
    <source>
        <strain evidence="2">H4_3_1</strain>
    </source>
</reference>
<organism evidence="2 3">
    <name type="scientific">Mycolicibacterium mageritense</name>
    <name type="common">Mycobacterium mageritense</name>
    <dbReference type="NCBI Taxonomy" id="53462"/>
    <lineage>
        <taxon>Bacteria</taxon>
        <taxon>Bacillati</taxon>
        <taxon>Actinomycetota</taxon>
        <taxon>Actinomycetes</taxon>
        <taxon>Mycobacteriales</taxon>
        <taxon>Mycobacteriaceae</taxon>
        <taxon>Mycolicibacterium</taxon>
    </lineage>
</organism>
<feature type="compositionally biased region" description="Basic and acidic residues" evidence="1">
    <location>
        <begin position="131"/>
        <end position="147"/>
    </location>
</feature>
<proteinExistence type="predicted"/>
<sequence length="147" mass="16277">MTFTADARRYLLAGLVAMTTLIAGCSLFGQSKSSLDGDRFVRPDHPVESPSGEYTASIEYGPTENNVKTWIPVVRDKNGSEVFRDVHDSYAPYSTRSVLYVTWLSTKPAELWVYSGDVGEFAISQQPDGTWSKRAEAAPKEITDLHP</sequence>
<dbReference type="AlphaFoldDB" id="A0AAI8U337"/>
<evidence type="ECO:0000313" key="3">
    <source>
        <dbReference type="Proteomes" id="UP001241092"/>
    </source>
</evidence>
<accession>A0AAI8U337</accession>